<dbReference type="AlphaFoldDB" id="J3MZ21"/>
<sequence length="260" mass="28730">MADPTGARRALRILREASAMTRGRRARMLLVALVVFAINFALVMLLARMARPAVSLGATVRPFYEIEENSTKSASGGAEGKELSLPPLWKLHITGLLFWDVSTVVAIFFFCKCCLPGTGAGQHSLWSQCTSVAMAIIVWEVTSSFASGALEANGFQDLSHKFDDIFGSGYLLTAVVIAREDVLWFRAVERAWELAALRIKDVTAIGVMVLLVEAALDLLYRLAWNNRLREREVIFSLVAALLHVVMQSFLCCMILALYNE</sequence>
<dbReference type="EnsemblPlants" id="OB09G22500.1">
    <property type="protein sequence ID" value="OB09G22500.1"/>
    <property type="gene ID" value="OB09G22500"/>
</dbReference>
<name>J3MZ21_ORYBR</name>
<dbReference type="Gramene" id="OB09G22500.1">
    <property type="protein sequence ID" value="OB09G22500.1"/>
    <property type="gene ID" value="OB09G22500"/>
</dbReference>
<feature type="transmembrane region" description="Helical" evidence="1">
    <location>
        <begin position="28"/>
        <end position="47"/>
    </location>
</feature>
<reference evidence="2" key="1">
    <citation type="journal article" date="2013" name="Nat. Commun.">
        <title>Whole-genome sequencing of Oryza brachyantha reveals mechanisms underlying Oryza genome evolution.</title>
        <authorList>
            <person name="Chen J."/>
            <person name="Huang Q."/>
            <person name="Gao D."/>
            <person name="Wang J."/>
            <person name="Lang Y."/>
            <person name="Liu T."/>
            <person name="Li B."/>
            <person name="Bai Z."/>
            <person name="Luis Goicoechea J."/>
            <person name="Liang C."/>
            <person name="Chen C."/>
            <person name="Zhang W."/>
            <person name="Sun S."/>
            <person name="Liao Y."/>
            <person name="Zhang X."/>
            <person name="Yang L."/>
            <person name="Song C."/>
            <person name="Wang M."/>
            <person name="Shi J."/>
            <person name="Liu G."/>
            <person name="Liu J."/>
            <person name="Zhou H."/>
            <person name="Zhou W."/>
            <person name="Yu Q."/>
            <person name="An N."/>
            <person name="Chen Y."/>
            <person name="Cai Q."/>
            <person name="Wang B."/>
            <person name="Liu B."/>
            <person name="Min J."/>
            <person name="Huang Y."/>
            <person name="Wu H."/>
            <person name="Li Z."/>
            <person name="Zhang Y."/>
            <person name="Yin Y."/>
            <person name="Song W."/>
            <person name="Jiang J."/>
            <person name="Jackson S.A."/>
            <person name="Wing R.A."/>
            <person name="Wang J."/>
            <person name="Chen M."/>
        </authorList>
    </citation>
    <scope>NUCLEOTIDE SEQUENCE [LARGE SCALE GENOMIC DNA]</scope>
    <source>
        <strain evidence="2">cv. IRGC 101232</strain>
    </source>
</reference>
<keyword evidence="3" id="KW-1185">Reference proteome</keyword>
<organism evidence="2">
    <name type="scientific">Oryza brachyantha</name>
    <name type="common">malo sina</name>
    <dbReference type="NCBI Taxonomy" id="4533"/>
    <lineage>
        <taxon>Eukaryota</taxon>
        <taxon>Viridiplantae</taxon>
        <taxon>Streptophyta</taxon>
        <taxon>Embryophyta</taxon>
        <taxon>Tracheophyta</taxon>
        <taxon>Spermatophyta</taxon>
        <taxon>Magnoliopsida</taxon>
        <taxon>Liliopsida</taxon>
        <taxon>Poales</taxon>
        <taxon>Poaceae</taxon>
        <taxon>BOP clade</taxon>
        <taxon>Oryzoideae</taxon>
        <taxon>Oryzeae</taxon>
        <taxon>Oryzinae</taxon>
        <taxon>Oryza</taxon>
    </lineage>
</organism>
<dbReference type="HOGENOM" id="CLU_078643_0_0_1"/>
<evidence type="ECO:0000313" key="2">
    <source>
        <dbReference type="EnsemblPlants" id="OB09G22500.1"/>
    </source>
</evidence>
<protein>
    <submittedName>
        <fullName evidence="2">Uncharacterized protein</fullName>
    </submittedName>
</protein>
<feature type="transmembrane region" description="Helical" evidence="1">
    <location>
        <begin position="234"/>
        <end position="258"/>
    </location>
</feature>
<feature type="transmembrane region" description="Helical" evidence="1">
    <location>
        <begin position="132"/>
        <end position="150"/>
    </location>
</feature>
<keyword evidence="1" id="KW-0812">Transmembrane</keyword>
<dbReference type="Proteomes" id="UP000006038">
    <property type="component" value="Chromosome 9"/>
</dbReference>
<accession>J3MZ21</accession>
<evidence type="ECO:0000256" key="1">
    <source>
        <dbReference type="SAM" id="Phobius"/>
    </source>
</evidence>
<dbReference type="eggNOG" id="ENOG502R5T4">
    <property type="taxonomic scope" value="Eukaryota"/>
</dbReference>
<feature type="transmembrane region" description="Helical" evidence="1">
    <location>
        <begin position="91"/>
        <end position="111"/>
    </location>
</feature>
<proteinExistence type="predicted"/>
<keyword evidence="1" id="KW-0472">Membrane</keyword>
<keyword evidence="1" id="KW-1133">Transmembrane helix</keyword>
<gene>
    <name evidence="2" type="primary">LOC107304905</name>
</gene>
<reference evidence="2" key="2">
    <citation type="submission" date="2013-04" db="UniProtKB">
        <authorList>
            <consortium name="EnsemblPlants"/>
        </authorList>
    </citation>
    <scope>IDENTIFICATION</scope>
</reference>
<dbReference type="OMA" id="EDVHYFS"/>
<evidence type="ECO:0000313" key="3">
    <source>
        <dbReference type="Proteomes" id="UP000006038"/>
    </source>
</evidence>
<feature type="transmembrane region" description="Helical" evidence="1">
    <location>
        <begin position="202"/>
        <end position="222"/>
    </location>
</feature>